<organism evidence="2 3">
    <name type="scientific">Aliidongia dinghuensis</name>
    <dbReference type="NCBI Taxonomy" id="1867774"/>
    <lineage>
        <taxon>Bacteria</taxon>
        <taxon>Pseudomonadati</taxon>
        <taxon>Pseudomonadota</taxon>
        <taxon>Alphaproteobacteria</taxon>
        <taxon>Rhodospirillales</taxon>
        <taxon>Dongiaceae</taxon>
        <taxon>Aliidongia</taxon>
    </lineage>
</organism>
<evidence type="ECO:0000256" key="1">
    <source>
        <dbReference type="SAM" id="SignalP"/>
    </source>
</evidence>
<sequence length="180" mass="18726">MSTKHWAAVAALAAIPLLAGPAGAAGAATTTAPKQLGEFHSWTAYTMADGKGEICYVVGAPKSQEPTKVKRDAHLLVTHRPADKAFNVVSVEPGQNFAFAKGADVTVAIDKQSFDFFTASDTAWSRDSDTDKAVVTAMAKGKELTVKAKPAKGADVSDVYALAGFGEALGAIDKACKVKR</sequence>
<protein>
    <recommendedName>
        <fullName evidence="4">Invasion associated locus B family protein</fullName>
    </recommendedName>
</protein>
<reference evidence="2" key="1">
    <citation type="journal article" date="2014" name="Int. J. Syst. Evol. Microbiol.">
        <title>Complete genome sequence of Corynebacterium casei LMG S-19264T (=DSM 44701T), isolated from a smear-ripened cheese.</title>
        <authorList>
            <consortium name="US DOE Joint Genome Institute (JGI-PGF)"/>
            <person name="Walter F."/>
            <person name="Albersmeier A."/>
            <person name="Kalinowski J."/>
            <person name="Ruckert C."/>
        </authorList>
    </citation>
    <scope>NUCLEOTIDE SEQUENCE</scope>
    <source>
        <strain evidence="2">CGMCC 1.15725</strain>
    </source>
</reference>
<evidence type="ECO:0008006" key="4">
    <source>
        <dbReference type="Google" id="ProtNLM"/>
    </source>
</evidence>
<comment type="caution">
    <text evidence="2">The sequence shown here is derived from an EMBL/GenBank/DDBJ whole genome shotgun (WGS) entry which is preliminary data.</text>
</comment>
<dbReference type="InterPro" id="IPR010642">
    <property type="entry name" value="Invasion_prot_B"/>
</dbReference>
<keyword evidence="3" id="KW-1185">Reference proteome</keyword>
<feature type="chain" id="PRO_5035240469" description="Invasion associated locus B family protein" evidence="1">
    <location>
        <begin position="25"/>
        <end position="180"/>
    </location>
</feature>
<evidence type="ECO:0000313" key="3">
    <source>
        <dbReference type="Proteomes" id="UP000646365"/>
    </source>
</evidence>
<dbReference type="EMBL" id="BMJQ01000001">
    <property type="protein sequence ID" value="GGF02881.1"/>
    <property type="molecule type" value="Genomic_DNA"/>
</dbReference>
<reference evidence="2" key="2">
    <citation type="submission" date="2020-09" db="EMBL/GenBank/DDBJ databases">
        <authorList>
            <person name="Sun Q."/>
            <person name="Zhou Y."/>
        </authorList>
    </citation>
    <scope>NUCLEOTIDE SEQUENCE</scope>
    <source>
        <strain evidence="2">CGMCC 1.15725</strain>
    </source>
</reference>
<accession>A0A8J2YP48</accession>
<feature type="signal peptide" evidence="1">
    <location>
        <begin position="1"/>
        <end position="24"/>
    </location>
</feature>
<dbReference type="Pfam" id="PF06776">
    <property type="entry name" value="IalB"/>
    <property type="match status" value="1"/>
</dbReference>
<gene>
    <name evidence="2" type="ORF">GCM10011611_05480</name>
</gene>
<dbReference type="Proteomes" id="UP000646365">
    <property type="component" value="Unassembled WGS sequence"/>
</dbReference>
<dbReference type="RefSeq" id="WP_189042184.1">
    <property type="nucleotide sequence ID" value="NZ_BMJQ01000001.1"/>
</dbReference>
<keyword evidence="1" id="KW-0732">Signal</keyword>
<dbReference type="InterPro" id="IPR038696">
    <property type="entry name" value="IalB_sf"/>
</dbReference>
<evidence type="ECO:0000313" key="2">
    <source>
        <dbReference type="EMBL" id="GGF02881.1"/>
    </source>
</evidence>
<proteinExistence type="predicted"/>
<dbReference type="AlphaFoldDB" id="A0A8J2YP48"/>
<name>A0A8J2YP48_9PROT</name>
<dbReference type="Gene3D" id="2.60.40.1880">
    <property type="entry name" value="Invasion associated locus B (IalB) protein"/>
    <property type="match status" value="1"/>
</dbReference>